<sequence length="371" mass="41093">MALKTGFLHGISQPRPYPNRFRATTASELSPHSILDDVTGLLNVMLAQDDRLTEWNEELGGDIKRLRGALEIPEETQAKMEERMREMNEGMRKMEKQLVALVETTRRNLSLQSQTNAKYANVLRGVPPIPASSSPASSVAVPVRANYTAVSTTLIMLSAIELDLKDISIGMRCRRLIQRPTAEASAAALDTRQLEGTGVVVYHDGRGCMRAYGLLRLTVQMFDVFRNYGDGLSVLSMNTYTHCRRYMLNQIGNAGFVADMATWDGLVRENSTPGKSTVGIQVDFSAFVGDDGMAGEWDEFVTAVLDYFRAGGGTSVRDVLVDDAFAVGRKVRRQETGLKPRQDNQVCATPLDIRGYFVEEQPEVPDTEVRC</sequence>
<feature type="coiled-coil region" evidence="1">
    <location>
        <begin position="77"/>
        <end position="104"/>
    </location>
</feature>
<dbReference type="RefSeq" id="XP_020128581.1">
    <property type="nucleotide sequence ID" value="XM_020275408.1"/>
</dbReference>
<reference evidence="2 3" key="1">
    <citation type="submission" date="2016-10" db="EMBL/GenBank/DDBJ databases">
        <title>Proteomics and genomics reveal pathogen-plant mechanisms compatible with a hemibiotrophic lifestyle of Diplodia corticola.</title>
        <authorList>
            <person name="Fernandes I."/>
            <person name="De Jonge R."/>
            <person name="Van De Peer Y."/>
            <person name="Devreese B."/>
            <person name="Alves A."/>
            <person name="Esteves A.C."/>
        </authorList>
    </citation>
    <scope>NUCLEOTIDE SEQUENCE [LARGE SCALE GENOMIC DNA]</scope>
    <source>
        <strain evidence="2 3">CBS 112549</strain>
    </source>
</reference>
<dbReference type="Proteomes" id="UP000183809">
    <property type="component" value="Unassembled WGS sequence"/>
</dbReference>
<dbReference type="STRING" id="236234.A0A1J9QVA6"/>
<organism evidence="2 3">
    <name type="scientific">Diplodia corticola</name>
    <dbReference type="NCBI Taxonomy" id="236234"/>
    <lineage>
        <taxon>Eukaryota</taxon>
        <taxon>Fungi</taxon>
        <taxon>Dikarya</taxon>
        <taxon>Ascomycota</taxon>
        <taxon>Pezizomycotina</taxon>
        <taxon>Dothideomycetes</taxon>
        <taxon>Dothideomycetes incertae sedis</taxon>
        <taxon>Botryosphaeriales</taxon>
        <taxon>Botryosphaeriaceae</taxon>
        <taxon>Diplodia</taxon>
    </lineage>
</organism>
<protein>
    <submittedName>
        <fullName evidence="2">Zinc finger cchc-type protein</fullName>
    </submittedName>
</protein>
<evidence type="ECO:0000256" key="1">
    <source>
        <dbReference type="SAM" id="Coils"/>
    </source>
</evidence>
<accession>A0A1J9QVA6</accession>
<dbReference type="OrthoDB" id="5147020at2759"/>
<evidence type="ECO:0000313" key="3">
    <source>
        <dbReference type="Proteomes" id="UP000183809"/>
    </source>
</evidence>
<keyword evidence="3" id="KW-1185">Reference proteome</keyword>
<proteinExistence type="predicted"/>
<gene>
    <name evidence="2" type="ORF">BKCO1_3900094</name>
</gene>
<dbReference type="GeneID" id="31015669"/>
<evidence type="ECO:0000313" key="2">
    <source>
        <dbReference type="EMBL" id="OJD32321.1"/>
    </source>
</evidence>
<keyword evidence="1" id="KW-0175">Coiled coil</keyword>
<comment type="caution">
    <text evidence="2">The sequence shown here is derived from an EMBL/GenBank/DDBJ whole genome shotgun (WGS) entry which is preliminary data.</text>
</comment>
<dbReference type="EMBL" id="MNUE01000039">
    <property type="protein sequence ID" value="OJD32321.1"/>
    <property type="molecule type" value="Genomic_DNA"/>
</dbReference>
<name>A0A1J9QVA6_9PEZI</name>
<dbReference type="AlphaFoldDB" id="A0A1J9QVA6"/>